<reference evidence="2 3" key="1">
    <citation type="journal article" date="2014" name="Int. J. Syst. Evol. Microbiol.">
        <title>Phylogenomics and the dynamic genome evolution of the genus Streptococcus.</title>
        <authorList>
            <consortium name="The Broad Institute Genome Sequencing Platform"/>
            <person name="Richards V.P."/>
            <person name="Palmer S.R."/>
            <person name="Pavinski Bitar P.D."/>
            <person name="Qin X."/>
            <person name="Weinstock G.M."/>
            <person name="Highlander S.K."/>
            <person name="Town C.D."/>
            <person name="Burne R.A."/>
            <person name="Stanhope M.J."/>
        </authorList>
    </citation>
    <scope>NUCLEOTIDE SEQUENCE [LARGE SCALE GENOMIC DNA]</scope>
    <source>
        <strain evidence="2 3">2285-97</strain>
    </source>
</reference>
<dbReference type="Pfam" id="PF13473">
    <property type="entry name" value="Cupredoxin_1"/>
    <property type="match status" value="1"/>
</dbReference>
<protein>
    <recommendedName>
        <fullName evidence="1">EfeO-type cupredoxin-like domain-containing protein</fullName>
    </recommendedName>
</protein>
<dbReference type="SUPFAM" id="SSF49503">
    <property type="entry name" value="Cupredoxins"/>
    <property type="match status" value="1"/>
</dbReference>
<organism evidence="2 3">
    <name type="scientific">Streptococcus urinalis 2285-97</name>
    <dbReference type="NCBI Taxonomy" id="764291"/>
    <lineage>
        <taxon>Bacteria</taxon>
        <taxon>Bacillati</taxon>
        <taxon>Bacillota</taxon>
        <taxon>Bacilli</taxon>
        <taxon>Lactobacillales</taxon>
        <taxon>Streptococcaceae</taxon>
        <taxon>Streptococcus</taxon>
    </lineage>
</organism>
<accession>G5KGP5</accession>
<sequence length="122" mass="13618">MKIVVVLLGLALIAFILWWFFGNHQASQGRAELKGDKQEVHVSVNGGYKPETIVLKKGIPAQLVFNRQDPSSCLDQVVFSDFGVHADLPLKKDYVININPEEAGEYQFACGMNMFHGKLIVE</sequence>
<evidence type="ECO:0000313" key="2">
    <source>
        <dbReference type="EMBL" id="EHJ56892.1"/>
    </source>
</evidence>
<dbReference type="InterPro" id="IPR028096">
    <property type="entry name" value="EfeO_Cupredoxin"/>
</dbReference>
<dbReference type="STRING" id="764291.STRUR_0067"/>
<proteinExistence type="predicted"/>
<dbReference type="EMBL" id="AEUZ02000001">
    <property type="protein sequence ID" value="EHJ56892.1"/>
    <property type="molecule type" value="Genomic_DNA"/>
</dbReference>
<evidence type="ECO:0000313" key="3">
    <source>
        <dbReference type="Proteomes" id="UP000005388"/>
    </source>
</evidence>
<feature type="domain" description="EfeO-type cupredoxin-like" evidence="1">
    <location>
        <begin position="13"/>
        <end position="121"/>
    </location>
</feature>
<dbReference type="Gene3D" id="2.60.40.420">
    <property type="entry name" value="Cupredoxins - blue copper proteins"/>
    <property type="match status" value="1"/>
</dbReference>
<gene>
    <name evidence="2" type="ORF">STRUR_0067</name>
</gene>
<keyword evidence="3" id="KW-1185">Reference proteome</keyword>
<comment type="caution">
    <text evidence="2">The sequence shown here is derived from an EMBL/GenBank/DDBJ whole genome shotgun (WGS) entry which is preliminary data.</text>
</comment>
<dbReference type="Proteomes" id="UP000005388">
    <property type="component" value="Unassembled WGS sequence"/>
</dbReference>
<dbReference type="AlphaFoldDB" id="G5KGP5"/>
<evidence type="ECO:0000259" key="1">
    <source>
        <dbReference type="Pfam" id="PF13473"/>
    </source>
</evidence>
<dbReference type="eggNOG" id="COG4633">
    <property type="taxonomic scope" value="Bacteria"/>
</dbReference>
<dbReference type="InterPro" id="IPR008972">
    <property type="entry name" value="Cupredoxin"/>
</dbReference>
<name>G5KGP5_9STRE</name>